<feature type="domain" description="AAA+ ATPase" evidence="2">
    <location>
        <begin position="445"/>
        <end position="580"/>
    </location>
</feature>
<dbReference type="InterPro" id="IPR050168">
    <property type="entry name" value="AAA_ATPase_domain"/>
</dbReference>
<keyword evidence="1" id="KW-0067">ATP-binding</keyword>
<dbReference type="EMBL" id="MLAK01000675">
    <property type="protein sequence ID" value="OHT08183.1"/>
    <property type="molecule type" value="Genomic_DNA"/>
</dbReference>
<dbReference type="RefSeq" id="XP_068361319.1">
    <property type="nucleotide sequence ID" value="XM_068503126.1"/>
</dbReference>
<dbReference type="AlphaFoldDB" id="A0A1J4K9T2"/>
<dbReference type="Gene3D" id="1.10.8.60">
    <property type="match status" value="1"/>
</dbReference>
<sequence>MGDFCSIGYFTADALEIKWGSLAVVRDRAGNFYSCELYPDNQVFAESSTNLSCFELPPIPLVKSRQYAELPDGTFVSIIKDNEIVSSSQMTATLLNTSIEQPEWTFVEKQLNSFLRGHPVPLANGTKISFNLLTNQIIQLQVENKSTLPKFFKITPTTKITFVHNHHSTNLIEYPSFVELTEKLNKYINYSIYNSAKPPKLVGFQGFMKSSTTTTNNNSKKNLPNYHPKGVMIAGANGSGRGTLVRNSADKLNLRFHEIDADKFNSTQLTYPELMVKISPKTVVLLRNFDNIVSGESTSFQKRVLTHLTNLIDKSHEVFFAMTVLSMESIPTTLQTAKRLSYSIVVPPLSNNDIRCILPPTFSKSAFTIASGLPTSALINARESNNENELFDSLSSSEGSQIRSSIAETKWSDIGGLSSTKVAVREAVEWPLTRSNELKQFGIQPPKGVLLYGPPGCGKTMIARAIATSLSSSFFAISAASVFQMYLGESERIVRELFALARQKSPAVIFIDEIDAMVGKRGKVTGVSERVLSTFLNEMDGVNSLNDVVVVAATNRKDALDEALCRPGRFDCLIEVKPCSCEEDVKEVLDVCTRKMPIDDDVLENASKLIKIGTSGAEIDNICREAALLALNRGEETISLNCFETIIGKYQNT</sequence>
<dbReference type="InterPro" id="IPR003959">
    <property type="entry name" value="ATPase_AAA_core"/>
</dbReference>
<comment type="similarity">
    <text evidence="1">Belongs to the AAA ATPase family.</text>
</comment>
<dbReference type="OrthoDB" id="10263575at2759"/>
<dbReference type="PANTHER" id="PTHR23077">
    <property type="entry name" value="AAA-FAMILY ATPASE"/>
    <property type="match status" value="1"/>
</dbReference>
<dbReference type="InterPro" id="IPR003960">
    <property type="entry name" value="ATPase_AAA_CS"/>
</dbReference>
<proteinExistence type="inferred from homology"/>
<organism evidence="3 4">
    <name type="scientific">Tritrichomonas foetus</name>
    <dbReference type="NCBI Taxonomy" id="1144522"/>
    <lineage>
        <taxon>Eukaryota</taxon>
        <taxon>Metamonada</taxon>
        <taxon>Parabasalia</taxon>
        <taxon>Tritrichomonadida</taxon>
        <taxon>Tritrichomonadidae</taxon>
        <taxon>Tritrichomonas</taxon>
    </lineage>
</organism>
<dbReference type="FunFam" id="3.40.50.300:FF:001440">
    <property type="entry name" value="ATPase, AAA family protein"/>
    <property type="match status" value="1"/>
</dbReference>
<evidence type="ECO:0000259" key="2">
    <source>
        <dbReference type="SMART" id="SM00382"/>
    </source>
</evidence>
<comment type="caution">
    <text evidence="3">The sequence shown here is derived from an EMBL/GenBank/DDBJ whole genome shotgun (WGS) entry which is preliminary data.</text>
</comment>
<evidence type="ECO:0000313" key="3">
    <source>
        <dbReference type="EMBL" id="OHT08183.1"/>
    </source>
</evidence>
<dbReference type="GeneID" id="94837830"/>
<dbReference type="InterPro" id="IPR027417">
    <property type="entry name" value="P-loop_NTPase"/>
</dbReference>
<feature type="domain" description="AAA+ ATPase" evidence="2">
    <location>
        <begin position="227"/>
        <end position="350"/>
    </location>
</feature>
<dbReference type="Pfam" id="PF00004">
    <property type="entry name" value="AAA"/>
    <property type="match status" value="2"/>
</dbReference>
<keyword evidence="4" id="KW-1185">Reference proteome</keyword>
<evidence type="ECO:0000313" key="4">
    <source>
        <dbReference type="Proteomes" id="UP000179807"/>
    </source>
</evidence>
<dbReference type="SMART" id="SM00382">
    <property type="entry name" value="AAA"/>
    <property type="match status" value="2"/>
</dbReference>
<protein>
    <submittedName>
        <fullName evidence="3">ATPase, AAA family protein</fullName>
    </submittedName>
</protein>
<keyword evidence="1" id="KW-0547">Nucleotide-binding</keyword>
<dbReference type="InterPro" id="IPR041569">
    <property type="entry name" value="AAA_lid_3"/>
</dbReference>
<dbReference type="GO" id="GO:0016887">
    <property type="term" value="F:ATP hydrolysis activity"/>
    <property type="evidence" value="ECO:0007669"/>
    <property type="project" value="InterPro"/>
</dbReference>
<gene>
    <name evidence="3" type="ORF">TRFO_23397</name>
</gene>
<evidence type="ECO:0000256" key="1">
    <source>
        <dbReference type="RuleBase" id="RU003651"/>
    </source>
</evidence>
<name>A0A1J4K9T2_9EUKA</name>
<reference evidence="3" key="1">
    <citation type="submission" date="2016-10" db="EMBL/GenBank/DDBJ databases">
        <authorList>
            <person name="Benchimol M."/>
            <person name="Almeida L.G."/>
            <person name="Vasconcelos A.T."/>
            <person name="Perreira-Neves A."/>
            <person name="Rosa I.A."/>
            <person name="Tasca T."/>
            <person name="Bogo M.R."/>
            <person name="de Souza W."/>
        </authorList>
    </citation>
    <scope>NUCLEOTIDE SEQUENCE [LARGE SCALE GENOMIC DNA]</scope>
    <source>
        <strain evidence="3">K</strain>
    </source>
</reference>
<dbReference type="SUPFAM" id="SSF52540">
    <property type="entry name" value="P-loop containing nucleoside triphosphate hydrolases"/>
    <property type="match status" value="2"/>
</dbReference>
<dbReference type="Proteomes" id="UP000179807">
    <property type="component" value="Unassembled WGS sequence"/>
</dbReference>
<dbReference type="PROSITE" id="PS00674">
    <property type="entry name" value="AAA"/>
    <property type="match status" value="1"/>
</dbReference>
<dbReference type="Pfam" id="PF17862">
    <property type="entry name" value="AAA_lid_3"/>
    <property type="match status" value="1"/>
</dbReference>
<dbReference type="VEuPathDB" id="TrichDB:TRFO_23397"/>
<dbReference type="Gene3D" id="3.40.50.300">
    <property type="entry name" value="P-loop containing nucleotide triphosphate hydrolases"/>
    <property type="match status" value="2"/>
</dbReference>
<dbReference type="GO" id="GO:0005524">
    <property type="term" value="F:ATP binding"/>
    <property type="evidence" value="ECO:0007669"/>
    <property type="project" value="UniProtKB-KW"/>
</dbReference>
<dbReference type="PANTHER" id="PTHR23077:SF117">
    <property type="entry name" value="AAA+ ATPASE DOMAIN-CONTAINING PROTEIN"/>
    <property type="match status" value="1"/>
</dbReference>
<accession>A0A1J4K9T2</accession>
<dbReference type="InterPro" id="IPR003593">
    <property type="entry name" value="AAA+_ATPase"/>
</dbReference>